<evidence type="ECO:0000256" key="4">
    <source>
        <dbReference type="ARBA" id="ARBA00023163"/>
    </source>
</evidence>
<dbReference type="InterPro" id="IPR000843">
    <property type="entry name" value="HTH_LacI"/>
</dbReference>
<keyword evidence="1" id="KW-0678">Repressor</keyword>
<evidence type="ECO:0000256" key="2">
    <source>
        <dbReference type="ARBA" id="ARBA00023015"/>
    </source>
</evidence>
<dbReference type="EMBL" id="JAERWL010000002">
    <property type="protein sequence ID" value="MBM9475231.1"/>
    <property type="molecule type" value="Genomic_DNA"/>
</dbReference>
<dbReference type="PROSITE" id="PS50932">
    <property type="entry name" value="HTH_LACI_2"/>
    <property type="match status" value="1"/>
</dbReference>
<keyword evidence="7" id="KW-1185">Reference proteome</keyword>
<dbReference type="RefSeq" id="WP_205255368.1">
    <property type="nucleotide sequence ID" value="NZ_BAAAPV010000001.1"/>
</dbReference>
<accession>A0A939C1P9</accession>
<dbReference type="GO" id="GO:0000976">
    <property type="term" value="F:transcription cis-regulatory region binding"/>
    <property type="evidence" value="ECO:0007669"/>
    <property type="project" value="TreeGrafter"/>
</dbReference>
<evidence type="ECO:0000259" key="5">
    <source>
        <dbReference type="PROSITE" id="PS50932"/>
    </source>
</evidence>
<dbReference type="PROSITE" id="PS00356">
    <property type="entry name" value="HTH_LACI_1"/>
    <property type="match status" value="1"/>
</dbReference>
<sequence>MGGSRPRRTASMADIARAAGVSVTTVSHVVNKTRPVAIDTERAVLAAIADRGYVPDNASRSMRSAGSQTIGLAMSVLSNPYFTELVSSIEQAVSGAGFSLLLAETHDDAAEELRAVTELVARKVEAVVLAPSADPSAALEVARQADIPVLLIDRFLDADVDQIASESVVPTAELVDHLAGSGHRRIAMISGLAGLSTTEERIAGFRLGMRRHRLRVDPELVVSGESDGARAEIVIRELLALPEPPTAVLVGNNQMTIGVIRGAGRAGVDVPGDLAVVSFDDFEWADLFHPRLTVVAQPVQAMGQQAVSMVMSRLRDRSLPARRVVLRPTFVHRDSCGCHRDSIVAVVPTDVPRAIADALPSSTGAA</sequence>
<feature type="domain" description="HTH lacI-type" evidence="5">
    <location>
        <begin position="10"/>
        <end position="64"/>
    </location>
</feature>
<dbReference type="Gene3D" id="3.40.50.2300">
    <property type="match status" value="2"/>
</dbReference>
<reference evidence="6" key="1">
    <citation type="submission" date="2021-01" db="EMBL/GenBank/DDBJ databases">
        <title>KCTC 19127 draft genome.</title>
        <authorList>
            <person name="An D."/>
        </authorList>
    </citation>
    <scope>NUCLEOTIDE SEQUENCE</scope>
    <source>
        <strain evidence="6">KCTC 19127</strain>
    </source>
</reference>
<keyword evidence="4" id="KW-0804">Transcription</keyword>
<dbReference type="InterPro" id="IPR010982">
    <property type="entry name" value="Lambda_DNA-bd_dom_sf"/>
</dbReference>
<dbReference type="SUPFAM" id="SSF47413">
    <property type="entry name" value="lambda repressor-like DNA-binding domains"/>
    <property type="match status" value="1"/>
</dbReference>
<dbReference type="PANTHER" id="PTHR30146:SF148">
    <property type="entry name" value="HTH-TYPE TRANSCRIPTIONAL REPRESSOR PURR-RELATED"/>
    <property type="match status" value="1"/>
</dbReference>
<comment type="caution">
    <text evidence="6">The sequence shown here is derived from an EMBL/GenBank/DDBJ whole genome shotgun (WGS) entry which is preliminary data.</text>
</comment>
<dbReference type="Gene3D" id="1.10.260.40">
    <property type="entry name" value="lambda repressor-like DNA-binding domains"/>
    <property type="match status" value="1"/>
</dbReference>
<dbReference type="InterPro" id="IPR028082">
    <property type="entry name" value="Peripla_BP_I"/>
</dbReference>
<organism evidence="6 7">
    <name type="scientific">Nakamurella flavida</name>
    <dbReference type="NCBI Taxonomy" id="363630"/>
    <lineage>
        <taxon>Bacteria</taxon>
        <taxon>Bacillati</taxon>
        <taxon>Actinomycetota</taxon>
        <taxon>Actinomycetes</taxon>
        <taxon>Nakamurellales</taxon>
        <taxon>Nakamurellaceae</taxon>
        <taxon>Nakamurella</taxon>
    </lineage>
</organism>
<keyword evidence="3 6" id="KW-0238">DNA-binding</keyword>
<evidence type="ECO:0000256" key="1">
    <source>
        <dbReference type="ARBA" id="ARBA00022491"/>
    </source>
</evidence>
<dbReference type="SMART" id="SM00354">
    <property type="entry name" value="HTH_LACI"/>
    <property type="match status" value="1"/>
</dbReference>
<evidence type="ECO:0000256" key="3">
    <source>
        <dbReference type="ARBA" id="ARBA00023125"/>
    </source>
</evidence>
<dbReference type="CDD" id="cd06267">
    <property type="entry name" value="PBP1_LacI_sugar_binding-like"/>
    <property type="match status" value="1"/>
</dbReference>
<proteinExistence type="predicted"/>
<protein>
    <submittedName>
        <fullName evidence="6">LacI family DNA-binding transcriptional regulator</fullName>
    </submittedName>
</protein>
<dbReference type="Pfam" id="PF13377">
    <property type="entry name" value="Peripla_BP_3"/>
    <property type="match status" value="1"/>
</dbReference>
<dbReference type="Proteomes" id="UP000663801">
    <property type="component" value="Unassembled WGS sequence"/>
</dbReference>
<dbReference type="InterPro" id="IPR046335">
    <property type="entry name" value="LacI/GalR-like_sensor"/>
</dbReference>
<evidence type="ECO:0000313" key="7">
    <source>
        <dbReference type="Proteomes" id="UP000663801"/>
    </source>
</evidence>
<dbReference type="SUPFAM" id="SSF53822">
    <property type="entry name" value="Periplasmic binding protein-like I"/>
    <property type="match status" value="1"/>
</dbReference>
<dbReference type="AlphaFoldDB" id="A0A939C1P9"/>
<name>A0A939C1P9_9ACTN</name>
<dbReference type="Pfam" id="PF00356">
    <property type="entry name" value="LacI"/>
    <property type="match status" value="1"/>
</dbReference>
<dbReference type="PANTHER" id="PTHR30146">
    <property type="entry name" value="LACI-RELATED TRANSCRIPTIONAL REPRESSOR"/>
    <property type="match status" value="1"/>
</dbReference>
<keyword evidence="2" id="KW-0805">Transcription regulation</keyword>
<dbReference type="GO" id="GO:0003700">
    <property type="term" value="F:DNA-binding transcription factor activity"/>
    <property type="evidence" value="ECO:0007669"/>
    <property type="project" value="TreeGrafter"/>
</dbReference>
<evidence type="ECO:0000313" key="6">
    <source>
        <dbReference type="EMBL" id="MBM9475231.1"/>
    </source>
</evidence>
<gene>
    <name evidence="6" type="ORF">JL107_02110</name>
</gene>